<reference evidence="1" key="1">
    <citation type="submission" date="2014-05" db="EMBL/GenBank/DDBJ databases">
        <authorList>
            <person name="Chronopoulou M."/>
        </authorList>
    </citation>
    <scope>NUCLEOTIDE SEQUENCE</scope>
    <source>
        <tissue evidence="1">Whole organism</tissue>
    </source>
</reference>
<sequence>DAFYQINPRQDLKIETQKNSRISVTKFKSYCGFIFLRYKLYFEPRFVTIHPVLSHNYLFKILLSFAAILAPCIYKQIVLVVKSLYRLCIQISGTKQDTQNLCI</sequence>
<dbReference type="EMBL" id="HACA01016657">
    <property type="protein sequence ID" value="CDW34018.1"/>
    <property type="molecule type" value="Transcribed_RNA"/>
</dbReference>
<accession>A0A0K2U712</accession>
<feature type="non-terminal residue" evidence="1">
    <location>
        <position position="1"/>
    </location>
</feature>
<evidence type="ECO:0000313" key="1">
    <source>
        <dbReference type="EMBL" id="CDW34018.1"/>
    </source>
</evidence>
<organism evidence="1">
    <name type="scientific">Lepeophtheirus salmonis</name>
    <name type="common">Salmon louse</name>
    <name type="synonym">Caligus salmonis</name>
    <dbReference type="NCBI Taxonomy" id="72036"/>
    <lineage>
        <taxon>Eukaryota</taxon>
        <taxon>Metazoa</taxon>
        <taxon>Ecdysozoa</taxon>
        <taxon>Arthropoda</taxon>
        <taxon>Crustacea</taxon>
        <taxon>Multicrustacea</taxon>
        <taxon>Hexanauplia</taxon>
        <taxon>Copepoda</taxon>
        <taxon>Siphonostomatoida</taxon>
        <taxon>Caligidae</taxon>
        <taxon>Lepeophtheirus</taxon>
    </lineage>
</organism>
<proteinExistence type="predicted"/>
<protein>
    <submittedName>
        <fullName evidence="1">Uncharacterized protein</fullName>
    </submittedName>
</protein>
<name>A0A0K2U712_LEPSM</name>
<dbReference type="AlphaFoldDB" id="A0A0K2U712"/>